<dbReference type="AlphaFoldDB" id="A0A941EDN1"/>
<sequence length="318" mass="34711">MSRSDGKPRGRARLRRSLTFWLRPAFVLRVINRFQKIAGFDRSMALASSALTALVPLALVVSSLLSQFSARDLADRIVHRYDLSGGGEAAVRQLFAFAGETDAGIDVLGTLFLLVSALSFSRAVQRMVEQAWELAPLSVRNTINGLIWLLALVLYTVVSGSIYGYLGGGRIEVAASLAEIPISVLFLTWSAWVLSAKRVPLRRLVPFGIIAAIAAAVYVEAGKVYLPTLFNSAATRYGPIGAVFAMITALFGTMLILVASSALGREVADELDRIARGQRAPYDEVSQQWAAVVEQARSRWDSVRKSRELRQQGRPDAE</sequence>
<feature type="transmembrane region" description="Helical" evidence="6">
    <location>
        <begin position="239"/>
        <end position="263"/>
    </location>
</feature>
<comment type="subcellular location">
    <subcellularLocation>
        <location evidence="1">Cell membrane</location>
        <topology evidence="1">Multi-pass membrane protein</topology>
    </subcellularLocation>
</comment>
<gene>
    <name evidence="7" type="ORF">KDK95_19610</name>
</gene>
<keyword evidence="5 6" id="KW-0472">Membrane</keyword>
<keyword evidence="3 6" id="KW-0812">Transmembrane</keyword>
<evidence type="ECO:0000256" key="1">
    <source>
        <dbReference type="ARBA" id="ARBA00004651"/>
    </source>
</evidence>
<evidence type="ECO:0000256" key="5">
    <source>
        <dbReference type="ARBA" id="ARBA00023136"/>
    </source>
</evidence>
<evidence type="ECO:0000256" key="3">
    <source>
        <dbReference type="ARBA" id="ARBA00022692"/>
    </source>
</evidence>
<evidence type="ECO:0000256" key="2">
    <source>
        <dbReference type="ARBA" id="ARBA00022475"/>
    </source>
</evidence>
<protein>
    <submittedName>
        <fullName evidence="7">YihY/virulence factor BrkB family protein</fullName>
    </submittedName>
</protein>
<keyword evidence="4 6" id="KW-1133">Transmembrane helix</keyword>
<dbReference type="Pfam" id="PF03631">
    <property type="entry name" value="Virul_fac_BrkB"/>
    <property type="match status" value="1"/>
</dbReference>
<evidence type="ECO:0000256" key="6">
    <source>
        <dbReference type="SAM" id="Phobius"/>
    </source>
</evidence>
<feature type="transmembrane region" description="Helical" evidence="6">
    <location>
        <begin position="145"/>
        <end position="167"/>
    </location>
</feature>
<dbReference type="Proteomes" id="UP000676325">
    <property type="component" value="Unassembled WGS sequence"/>
</dbReference>
<evidence type="ECO:0000313" key="8">
    <source>
        <dbReference type="Proteomes" id="UP000676325"/>
    </source>
</evidence>
<feature type="transmembrane region" description="Helical" evidence="6">
    <location>
        <begin position="201"/>
        <end position="219"/>
    </location>
</feature>
<dbReference type="EMBL" id="JAGSOH010000058">
    <property type="protein sequence ID" value="MBR7828528.1"/>
    <property type="molecule type" value="Genomic_DNA"/>
</dbReference>
<keyword evidence="8" id="KW-1185">Reference proteome</keyword>
<accession>A0A941EDN1</accession>
<evidence type="ECO:0000256" key="4">
    <source>
        <dbReference type="ARBA" id="ARBA00022989"/>
    </source>
</evidence>
<name>A0A941EDN1_9ACTN</name>
<proteinExistence type="predicted"/>
<dbReference type="InterPro" id="IPR017039">
    <property type="entry name" value="Virul_fac_BrkB"/>
</dbReference>
<dbReference type="RefSeq" id="WP_212519659.1">
    <property type="nucleotide sequence ID" value="NZ_JAGSOH010000058.1"/>
</dbReference>
<feature type="transmembrane region" description="Helical" evidence="6">
    <location>
        <begin position="173"/>
        <end position="194"/>
    </location>
</feature>
<dbReference type="GO" id="GO:0005886">
    <property type="term" value="C:plasma membrane"/>
    <property type="evidence" value="ECO:0007669"/>
    <property type="project" value="UniProtKB-SubCell"/>
</dbReference>
<feature type="transmembrane region" description="Helical" evidence="6">
    <location>
        <begin position="103"/>
        <end position="124"/>
    </location>
</feature>
<comment type="caution">
    <text evidence="7">The sequence shown here is derived from an EMBL/GenBank/DDBJ whole genome shotgun (WGS) entry which is preliminary data.</text>
</comment>
<reference evidence="7" key="1">
    <citation type="submission" date="2021-04" db="EMBL/GenBank/DDBJ databases">
        <title>Genome based classification of Actinospica acidithermotolerans sp. nov., an actinobacterium isolated from an Indonesian hot spring.</title>
        <authorList>
            <person name="Kusuma A.B."/>
            <person name="Putra K.E."/>
            <person name="Nafisah S."/>
            <person name="Loh J."/>
            <person name="Nouioui I."/>
            <person name="Goodfellow M."/>
        </authorList>
    </citation>
    <scope>NUCLEOTIDE SEQUENCE</scope>
    <source>
        <strain evidence="7">MGRD01-02</strain>
    </source>
</reference>
<organism evidence="7 8">
    <name type="scientific">Actinospica acidithermotolerans</name>
    <dbReference type="NCBI Taxonomy" id="2828514"/>
    <lineage>
        <taxon>Bacteria</taxon>
        <taxon>Bacillati</taxon>
        <taxon>Actinomycetota</taxon>
        <taxon>Actinomycetes</taxon>
        <taxon>Catenulisporales</taxon>
        <taxon>Actinospicaceae</taxon>
        <taxon>Actinospica</taxon>
    </lineage>
</organism>
<evidence type="ECO:0000313" key="7">
    <source>
        <dbReference type="EMBL" id="MBR7828528.1"/>
    </source>
</evidence>
<keyword evidence="2" id="KW-1003">Cell membrane</keyword>